<organism evidence="1 2">
    <name type="scientific">Meloidogyne incognita</name>
    <name type="common">Southern root-knot nematode worm</name>
    <name type="synonym">Oxyuris incognita</name>
    <dbReference type="NCBI Taxonomy" id="6306"/>
    <lineage>
        <taxon>Eukaryota</taxon>
        <taxon>Metazoa</taxon>
        <taxon>Ecdysozoa</taxon>
        <taxon>Nematoda</taxon>
        <taxon>Chromadorea</taxon>
        <taxon>Rhabditida</taxon>
        <taxon>Tylenchina</taxon>
        <taxon>Tylenchomorpha</taxon>
        <taxon>Tylenchoidea</taxon>
        <taxon>Meloidogynidae</taxon>
        <taxon>Meloidogyninae</taxon>
        <taxon>Meloidogyne</taxon>
        <taxon>Meloidogyne incognita group</taxon>
    </lineage>
</organism>
<protein>
    <submittedName>
        <fullName evidence="2">Uncharacterized protein</fullName>
    </submittedName>
</protein>
<dbReference type="AlphaFoldDB" id="A0A914LE44"/>
<evidence type="ECO:0000313" key="2">
    <source>
        <dbReference type="WBParaSite" id="Minc3s00441g12370"/>
    </source>
</evidence>
<proteinExistence type="predicted"/>
<dbReference type="WBParaSite" id="Minc3s00441g12370">
    <property type="protein sequence ID" value="Minc3s00441g12370"/>
    <property type="gene ID" value="Minc3s00441g12370"/>
</dbReference>
<name>A0A914LE44_MELIC</name>
<reference evidence="2" key="1">
    <citation type="submission" date="2022-11" db="UniProtKB">
        <authorList>
            <consortium name="WormBaseParasite"/>
        </authorList>
    </citation>
    <scope>IDENTIFICATION</scope>
</reference>
<keyword evidence="1" id="KW-1185">Reference proteome</keyword>
<accession>A0A914LE44</accession>
<dbReference type="Proteomes" id="UP000887563">
    <property type="component" value="Unplaced"/>
</dbReference>
<evidence type="ECO:0000313" key="1">
    <source>
        <dbReference type="Proteomes" id="UP000887563"/>
    </source>
</evidence>
<sequence length="53" mass="5950">MSEKTLKIFGFDQTQQEHEKGGNLAHRLLARGYVASPTGTAFKLNKMLKSKNK</sequence>